<proteinExistence type="predicted"/>
<protein>
    <submittedName>
        <fullName evidence="3">Murein DD-endopeptidase</fullName>
    </submittedName>
</protein>
<reference evidence="4" key="1">
    <citation type="submission" date="2017-02" db="EMBL/GenBank/DDBJ databases">
        <authorList>
            <person name="Varghese N."/>
            <person name="Submissions S."/>
        </authorList>
    </citation>
    <scope>NUCLEOTIDE SEQUENCE [LARGE SCALE GENOMIC DNA]</scope>
    <source>
        <strain evidence="4">DSM 22720</strain>
    </source>
</reference>
<dbReference type="AlphaFoldDB" id="A0A1T4V7R4"/>
<evidence type="ECO:0000259" key="2">
    <source>
        <dbReference type="Pfam" id="PF01551"/>
    </source>
</evidence>
<dbReference type="PANTHER" id="PTHR21666:SF292">
    <property type="entry name" value="MUREIN DD-ENDOPEPTIDASE MEPM"/>
    <property type="match status" value="1"/>
</dbReference>
<feature type="domain" description="M23ase beta-sheet core" evidence="2">
    <location>
        <begin position="200"/>
        <end position="293"/>
    </location>
</feature>
<name>A0A1T4V7R4_9GAMM</name>
<dbReference type="InterPro" id="IPR011055">
    <property type="entry name" value="Dup_hybrid_motif"/>
</dbReference>
<dbReference type="Gene3D" id="3.10.450.350">
    <property type="match status" value="1"/>
</dbReference>
<keyword evidence="1" id="KW-0472">Membrane</keyword>
<dbReference type="Pfam" id="PF01551">
    <property type="entry name" value="Peptidase_M23"/>
    <property type="match status" value="1"/>
</dbReference>
<keyword evidence="1" id="KW-0812">Transmembrane</keyword>
<dbReference type="EMBL" id="FUXU01000053">
    <property type="protein sequence ID" value="SKA60977.1"/>
    <property type="molecule type" value="Genomic_DNA"/>
</dbReference>
<dbReference type="Gene3D" id="2.70.70.10">
    <property type="entry name" value="Glucose Permease (Domain IIA)"/>
    <property type="match status" value="1"/>
</dbReference>
<keyword evidence="4" id="KW-1185">Reference proteome</keyword>
<organism evidence="3 4">
    <name type="scientific">Enterovibrio nigricans DSM 22720</name>
    <dbReference type="NCBI Taxonomy" id="1121868"/>
    <lineage>
        <taxon>Bacteria</taxon>
        <taxon>Pseudomonadati</taxon>
        <taxon>Pseudomonadota</taxon>
        <taxon>Gammaproteobacteria</taxon>
        <taxon>Vibrionales</taxon>
        <taxon>Vibrionaceae</taxon>
        <taxon>Enterovibrio</taxon>
    </lineage>
</organism>
<evidence type="ECO:0000313" key="3">
    <source>
        <dbReference type="EMBL" id="SKA60977.1"/>
    </source>
</evidence>
<dbReference type="InterPro" id="IPR050570">
    <property type="entry name" value="Cell_wall_metabolism_enzyme"/>
</dbReference>
<dbReference type="PANTHER" id="PTHR21666">
    <property type="entry name" value="PEPTIDASE-RELATED"/>
    <property type="match status" value="1"/>
</dbReference>
<dbReference type="SUPFAM" id="SSF51261">
    <property type="entry name" value="Duplicated hybrid motif"/>
    <property type="match status" value="1"/>
</dbReference>
<evidence type="ECO:0000313" key="4">
    <source>
        <dbReference type="Proteomes" id="UP000190162"/>
    </source>
</evidence>
<sequence>MNRDAIDKIILNDTRPAIHQLTFAALFVLVAISVAVYTSSPLFKVSENSEGKAWRSDAKIDVSFPQAEIYLPKQQKAQFQAIVEGSFFTSALDSGMSASQVSALVNTVSPHFDFIATPKENGIFYAVFDELDPESFRVFFYEDNQHDFYIVRYFDNALYNEHAIPFAGPTYLNAPTKTSFSVSSHFDHNRLHPVTNRVTPHYGTDYPTPIGTPIIAIGRGKVTVSKYDRLAGNHITIRHENGDVSRYFHLHKRAVSAGDYIEIGEQIGISGNTGRTTGPHLHFEFWRDGTAMDFEKINHSFGETLNASAENRKNILALFNKHLASFKRREQ</sequence>
<dbReference type="GO" id="GO:0004222">
    <property type="term" value="F:metalloendopeptidase activity"/>
    <property type="evidence" value="ECO:0007669"/>
    <property type="project" value="TreeGrafter"/>
</dbReference>
<evidence type="ECO:0000256" key="1">
    <source>
        <dbReference type="SAM" id="Phobius"/>
    </source>
</evidence>
<dbReference type="RefSeq" id="WP_078753605.1">
    <property type="nucleotide sequence ID" value="NZ_FUXU01000053.1"/>
</dbReference>
<dbReference type="CDD" id="cd12797">
    <property type="entry name" value="M23_peptidase"/>
    <property type="match status" value="1"/>
</dbReference>
<dbReference type="InterPro" id="IPR016047">
    <property type="entry name" value="M23ase_b-sheet_dom"/>
</dbReference>
<gene>
    <name evidence="3" type="ORF">SAMN02745132_03396</name>
</gene>
<accession>A0A1T4V7R4</accession>
<keyword evidence="1" id="KW-1133">Transmembrane helix</keyword>
<dbReference type="OrthoDB" id="9805070at2"/>
<feature type="transmembrane region" description="Helical" evidence="1">
    <location>
        <begin position="21"/>
        <end position="39"/>
    </location>
</feature>
<dbReference type="Proteomes" id="UP000190162">
    <property type="component" value="Unassembled WGS sequence"/>
</dbReference>